<dbReference type="PANTHER" id="PTHR28535:SF1">
    <property type="entry name" value="PROTEIN ZGRF1"/>
    <property type="match status" value="1"/>
</dbReference>
<sequence>MPLASLNSNQNSQMGSGLPIAAPVLEYICLFTHDLKRKQKRWQDGRLKFHTFNKRIMVYDERGNFIGDMHWREDFDFDEGEEFNLERGAVIVQVAECIGSKDQDLTELLDKRAKDVEQRHARSAANTGNQPHPPTRPSVQHPQAQYRQRHLSDVFTTPRGPQGRAVIPTTSPYEDRVMAQQSSSPHDETQRPTKRRRREISPPSKSGYAQNLFGATLNLSSWSASAPVRSQPASTTRSVAPSVEAPPRSVVPSKGVNSSRPKPSAVVDLTNDDAVPARNVTALITCESEIPATSNTRALARQAPLGQRPFRRPSTPVRRDVSVERDVKRDVERDVEIIEKPGEVLGPSSHQSESRLEAPKQTNSRKGNRKSQDGIQEAATHRLDDRPDKGAMPQPVRLRAQATAKRKAPGIHEHLSENESTSLIPAASVPERTLVPGDEAEDPEEPKTKLRIKTREKRGLMVVARKATTKTKKRQLSSHANGSNPSTLDGQVITDALPSELTPTMIPVLPIESSPGNSAHDGYTEAAPKVDVRADRVQDYKRPDEMAEDLVQPEISDEERRQSSGHSLQPAQTLRTRKARRSPDRQDDVEEVHVNPGPRLASLGRRTVKSKEIIGSFNTRPPCKYLETSAATAAPQREAPATTNSHSEANSSVSKTSDGIGQAEAIRLTRTTRLENPATRGRKAAQKSDAMGAVPEPVLAANLDAALNRNLGRVGNKSEARTSAEVGVVAGEPKKKLPGFQRANGGPWSKEAHDLLGCTRPG</sequence>
<feature type="compositionally biased region" description="Basic and acidic residues" evidence="1">
    <location>
        <begin position="317"/>
        <end position="326"/>
    </location>
</feature>
<proteinExistence type="predicted"/>
<feature type="compositionally biased region" description="Low complexity" evidence="1">
    <location>
        <begin position="630"/>
        <end position="643"/>
    </location>
</feature>
<dbReference type="AlphaFoldDB" id="A0AAI9YPK1"/>
<reference evidence="3 4" key="1">
    <citation type="submission" date="2016-10" db="EMBL/GenBank/DDBJ databases">
        <title>The genome sequence of Colletotrichum fioriniae PJ7.</title>
        <authorList>
            <person name="Baroncelli R."/>
        </authorList>
    </citation>
    <scope>NUCLEOTIDE SEQUENCE [LARGE SCALE GENOMIC DNA]</scope>
    <source>
        <strain evidence="3 4">IMI 309622</strain>
    </source>
</reference>
<evidence type="ECO:0000313" key="4">
    <source>
        <dbReference type="Proteomes" id="UP001240678"/>
    </source>
</evidence>
<feature type="compositionally biased region" description="Basic and acidic residues" evidence="1">
    <location>
        <begin position="379"/>
        <end position="389"/>
    </location>
</feature>
<evidence type="ECO:0000259" key="2">
    <source>
        <dbReference type="Pfam" id="PF10382"/>
    </source>
</evidence>
<feature type="compositionally biased region" description="Basic residues" evidence="1">
    <location>
        <begin position="467"/>
        <end position="476"/>
    </location>
</feature>
<feature type="region of interest" description="Disordered" evidence="1">
    <location>
        <begin position="233"/>
        <end position="267"/>
    </location>
</feature>
<dbReference type="InterPro" id="IPR018838">
    <property type="entry name" value="ZGRF1-like_N"/>
</dbReference>
<feature type="region of interest" description="Disordered" evidence="1">
    <location>
        <begin position="507"/>
        <end position="606"/>
    </location>
</feature>
<keyword evidence="4" id="KW-1185">Reference proteome</keyword>
<feature type="region of interest" description="Disordered" evidence="1">
    <location>
        <begin position="338"/>
        <end position="422"/>
    </location>
</feature>
<feature type="compositionally biased region" description="Polar residues" evidence="1">
    <location>
        <begin position="564"/>
        <end position="574"/>
    </location>
</feature>
<feature type="compositionally biased region" description="Polar residues" evidence="1">
    <location>
        <begin position="137"/>
        <end position="146"/>
    </location>
</feature>
<dbReference type="RefSeq" id="XP_060309730.1">
    <property type="nucleotide sequence ID" value="XM_060459899.1"/>
</dbReference>
<feature type="region of interest" description="Disordered" evidence="1">
    <location>
        <begin position="630"/>
        <end position="693"/>
    </location>
</feature>
<feature type="region of interest" description="Disordered" evidence="1">
    <location>
        <begin position="735"/>
        <end position="762"/>
    </location>
</feature>
<dbReference type="Pfam" id="PF10382">
    <property type="entry name" value="ZGRF1-like_N"/>
    <property type="match status" value="1"/>
</dbReference>
<dbReference type="GO" id="GO:0035861">
    <property type="term" value="C:site of double-strand break"/>
    <property type="evidence" value="ECO:0007669"/>
    <property type="project" value="TreeGrafter"/>
</dbReference>
<feature type="region of interest" description="Disordered" evidence="1">
    <location>
        <begin position="115"/>
        <end position="210"/>
    </location>
</feature>
<protein>
    <recommendedName>
        <fullName evidence="2">5'-3' DNA helicase ZGRF1-like N-terminal domain-containing protein</fullName>
    </recommendedName>
</protein>
<feature type="region of interest" description="Disordered" evidence="1">
    <location>
        <begin position="295"/>
        <end position="326"/>
    </location>
</feature>
<feature type="compositionally biased region" description="Polar residues" evidence="1">
    <location>
        <begin position="477"/>
        <end position="489"/>
    </location>
</feature>
<evidence type="ECO:0000256" key="1">
    <source>
        <dbReference type="SAM" id="MobiDB-lite"/>
    </source>
</evidence>
<feature type="compositionally biased region" description="Polar residues" evidence="1">
    <location>
        <begin position="644"/>
        <end position="659"/>
    </location>
</feature>
<dbReference type="GeneID" id="85343446"/>
<feature type="region of interest" description="Disordered" evidence="1">
    <location>
        <begin position="434"/>
        <end position="454"/>
    </location>
</feature>
<dbReference type="GO" id="GO:0006302">
    <property type="term" value="P:double-strand break repair"/>
    <property type="evidence" value="ECO:0007669"/>
    <property type="project" value="TreeGrafter"/>
</dbReference>
<feature type="compositionally biased region" description="Basic and acidic residues" evidence="1">
    <location>
        <begin position="528"/>
        <end position="545"/>
    </location>
</feature>
<dbReference type="Proteomes" id="UP001240678">
    <property type="component" value="Unassembled WGS sequence"/>
</dbReference>
<gene>
    <name evidence="3" type="ORF">CCOS01_11748</name>
</gene>
<dbReference type="InterPro" id="IPR052800">
    <property type="entry name" value="DNA_Repair_Helicase_ZGRF1"/>
</dbReference>
<feature type="domain" description="5'-3' DNA helicase ZGRF1-like N-terminal" evidence="2">
    <location>
        <begin position="24"/>
        <end position="105"/>
    </location>
</feature>
<dbReference type="GO" id="GO:0005634">
    <property type="term" value="C:nucleus"/>
    <property type="evidence" value="ECO:0007669"/>
    <property type="project" value="TreeGrafter"/>
</dbReference>
<accession>A0AAI9YPK1</accession>
<dbReference type="PANTHER" id="PTHR28535">
    <property type="entry name" value="ZINC FINGER GRF-TYPE CONTAINING 1"/>
    <property type="match status" value="1"/>
</dbReference>
<comment type="caution">
    <text evidence="3">The sequence shown here is derived from an EMBL/GenBank/DDBJ whole genome shotgun (WGS) entry which is preliminary data.</text>
</comment>
<evidence type="ECO:0000313" key="3">
    <source>
        <dbReference type="EMBL" id="KAK1518928.1"/>
    </source>
</evidence>
<feature type="region of interest" description="Disordered" evidence="1">
    <location>
        <begin position="467"/>
        <end position="491"/>
    </location>
</feature>
<name>A0AAI9YPK1_9PEZI</name>
<organism evidence="3 4">
    <name type="scientific">Colletotrichum costaricense</name>
    <dbReference type="NCBI Taxonomy" id="1209916"/>
    <lineage>
        <taxon>Eukaryota</taxon>
        <taxon>Fungi</taxon>
        <taxon>Dikarya</taxon>
        <taxon>Ascomycota</taxon>
        <taxon>Pezizomycotina</taxon>
        <taxon>Sordariomycetes</taxon>
        <taxon>Hypocreomycetidae</taxon>
        <taxon>Glomerellales</taxon>
        <taxon>Glomerellaceae</taxon>
        <taxon>Colletotrichum</taxon>
        <taxon>Colletotrichum acutatum species complex</taxon>
    </lineage>
</organism>
<dbReference type="EMBL" id="MOOE01000013">
    <property type="protein sequence ID" value="KAK1518928.1"/>
    <property type="molecule type" value="Genomic_DNA"/>
</dbReference>